<protein>
    <submittedName>
        <fullName evidence="3">Uncharacterized protein</fullName>
    </submittedName>
</protein>
<reference evidence="3 4" key="1">
    <citation type="submission" date="2019-10" db="EMBL/GenBank/DDBJ databases">
        <title>Nocardia macrotermitis sp. nov. and Nocardia aurantia sp. nov., isolated from the gut of fungus growing-termite Macrotermes natalensis.</title>
        <authorList>
            <person name="Benndorf R."/>
            <person name="Schwitalla J."/>
            <person name="Martin K."/>
            <person name="De Beer W."/>
            <person name="Kaster A.-K."/>
            <person name="Vollmers J."/>
            <person name="Poulsen M."/>
            <person name="Beemelmanns C."/>
        </authorList>
    </citation>
    <scope>NUCLEOTIDE SEQUENCE [LARGE SCALE GENOMIC DNA]</scope>
    <source>
        <strain evidence="3 4">RB20</strain>
    </source>
</reference>
<dbReference type="AlphaFoldDB" id="A0A7K0D9L8"/>
<keyword evidence="4" id="KW-1185">Reference proteome</keyword>
<keyword evidence="1" id="KW-0812">Transmembrane</keyword>
<evidence type="ECO:0000313" key="3">
    <source>
        <dbReference type="EMBL" id="MQY21554.1"/>
    </source>
</evidence>
<dbReference type="OrthoDB" id="9907481at2"/>
<sequence>MKSLLAKKSILWFLFLFNAAVALAVGFAPVAEAVGAQGIQQVVTCAGMGAVALGAGSALWLRRARPA</sequence>
<proteinExistence type="predicted"/>
<evidence type="ECO:0000256" key="1">
    <source>
        <dbReference type="SAM" id="Phobius"/>
    </source>
</evidence>
<dbReference type="RefSeq" id="WP_153412407.1">
    <property type="nucleotide sequence ID" value="NZ_WEGK01000010.1"/>
</dbReference>
<dbReference type="Proteomes" id="UP000438448">
    <property type="component" value="Unassembled WGS sequence"/>
</dbReference>
<name>A0A7K0D9L8_9NOCA</name>
<dbReference type="EMBL" id="WEGK01000010">
    <property type="protein sequence ID" value="MQY21554.1"/>
    <property type="molecule type" value="Genomic_DNA"/>
</dbReference>
<feature type="signal peptide" evidence="2">
    <location>
        <begin position="1"/>
        <end position="24"/>
    </location>
</feature>
<feature type="transmembrane region" description="Helical" evidence="1">
    <location>
        <begin position="38"/>
        <end position="61"/>
    </location>
</feature>
<gene>
    <name evidence="3" type="ORF">NRB20_46670</name>
</gene>
<keyword evidence="2" id="KW-0732">Signal</keyword>
<evidence type="ECO:0000256" key="2">
    <source>
        <dbReference type="SAM" id="SignalP"/>
    </source>
</evidence>
<organism evidence="3 4">
    <name type="scientific">Nocardia macrotermitis</name>
    <dbReference type="NCBI Taxonomy" id="2585198"/>
    <lineage>
        <taxon>Bacteria</taxon>
        <taxon>Bacillati</taxon>
        <taxon>Actinomycetota</taxon>
        <taxon>Actinomycetes</taxon>
        <taxon>Mycobacteriales</taxon>
        <taxon>Nocardiaceae</taxon>
        <taxon>Nocardia</taxon>
    </lineage>
</organism>
<comment type="caution">
    <text evidence="3">The sequence shown here is derived from an EMBL/GenBank/DDBJ whole genome shotgun (WGS) entry which is preliminary data.</text>
</comment>
<keyword evidence="1" id="KW-1133">Transmembrane helix</keyword>
<keyword evidence="1" id="KW-0472">Membrane</keyword>
<accession>A0A7K0D9L8</accession>
<feature type="chain" id="PRO_5044772086" evidence="2">
    <location>
        <begin position="25"/>
        <end position="67"/>
    </location>
</feature>
<evidence type="ECO:0000313" key="4">
    <source>
        <dbReference type="Proteomes" id="UP000438448"/>
    </source>
</evidence>